<evidence type="ECO:0000256" key="1">
    <source>
        <dbReference type="ARBA" id="ARBA00022801"/>
    </source>
</evidence>
<accession>A0A8S5QIT0</accession>
<reference evidence="3" key="1">
    <citation type="journal article" date="2021" name="Proc. Natl. Acad. Sci. U.S.A.">
        <title>A Catalog of Tens of Thousands of Viruses from Human Metagenomes Reveals Hidden Associations with Chronic Diseases.</title>
        <authorList>
            <person name="Tisza M.J."/>
            <person name="Buck C.B."/>
        </authorList>
    </citation>
    <scope>NUCLEOTIDE SEQUENCE</scope>
    <source>
        <strain evidence="3">CtNYt19</strain>
    </source>
</reference>
<dbReference type="GO" id="GO:0005975">
    <property type="term" value="P:carbohydrate metabolic process"/>
    <property type="evidence" value="ECO:0007669"/>
    <property type="project" value="InterPro"/>
</dbReference>
<proteinExistence type="predicted"/>
<evidence type="ECO:0000259" key="2">
    <source>
        <dbReference type="SMART" id="SM00495"/>
    </source>
</evidence>
<evidence type="ECO:0000313" key="3">
    <source>
        <dbReference type="EMBL" id="DAE19175.1"/>
    </source>
</evidence>
<dbReference type="GO" id="GO:0004553">
    <property type="term" value="F:hydrolase activity, hydrolyzing O-glycosyl compounds"/>
    <property type="evidence" value="ECO:0007669"/>
    <property type="project" value="InterPro"/>
</dbReference>
<dbReference type="GO" id="GO:0030246">
    <property type="term" value="F:carbohydrate binding"/>
    <property type="evidence" value="ECO:0007669"/>
    <property type="project" value="InterPro"/>
</dbReference>
<dbReference type="SUPFAM" id="SSF51055">
    <property type="entry name" value="Carbohydrate binding domain"/>
    <property type="match status" value="1"/>
</dbReference>
<organism evidence="3">
    <name type="scientific">Siphoviridae sp. ctNYt19</name>
    <dbReference type="NCBI Taxonomy" id="2825472"/>
    <lineage>
        <taxon>Viruses</taxon>
        <taxon>Duplodnaviria</taxon>
        <taxon>Heunggongvirae</taxon>
        <taxon>Uroviricota</taxon>
        <taxon>Caudoviricetes</taxon>
    </lineage>
</organism>
<dbReference type="InterPro" id="IPR003610">
    <property type="entry name" value="CBM5/12"/>
</dbReference>
<dbReference type="Gene3D" id="2.10.10.90">
    <property type="match status" value="1"/>
</dbReference>
<dbReference type="SMART" id="SM00495">
    <property type="entry name" value="ChtBD3"/>
    <property type="match status" value="1"/>
</dbReference>
<dbReference type="InterPro" id="IPR036573">
    <property type="entry name" value="CBM_sf_5/12"/>
</dbReference>
<feature type="domain" description="Chitin-binding type-3" evidence="2">
    <location>
        <begin position="172"/>
        <end position="215"/>
    </location>
</feature>
<dbReference type="GO" id="GO:0005576">
    <property type="term" value="C:extracellular region"/>
    <property type="evidence" value="ECO:0007669"/>
    <property type="project" value="InterPro"/>
</dbReference>
<keyword evidence="1" id="KW-0378">Hydrolase</keyword>
<name>A0A8S5QIT0_9CAUD</name>
<dbReference type="EMBL" id="BK015669">
    <property type="protein sequence ID" value="DAE19175.1"/>
    <property type="molecule type" value="Genomic_DNA"/>
</dbReference>
<sequence>MIIDGKKFTEIQDSNKSVVTFQRKVFENLKPLMDSFDSGVIHDVSFDDEDIIRKMYTEPMTFSKNKDGYMISFILTDVPQKDIDAKAYNETQPLIKQYLQIADITTVYKYIKYLDKWTIGLKCQKDMRIAYNNVVYVSLNEHIAEDGKTPDKALGLYVIAKNDGSGNPKPQYPNWIKGKEYNAGDIVIHKGILWECTWNNNAREPSELALGWKKK</sequence>
<protein>
    <submittedName>
        <fullName evidence="3">Chitin-binding domain type 3</fullName>
    </submittedName>
</protein>